<evidence type="ECO:0000256" key="1">
    <source>
        <dbReference type="SAM" id="MobiDB-lite"/>
    </source>
</evidence>
<sequence>MKVSNIKQISRLDPEDVSNAPGDAQRETRRKKLIKGFLWWSLNEKDRWNKINNEERIVVKRQYAYARLLTVFGLFTNFAVYNCFLTGIYNFRTTELLDMRRVPFIAKFIISSGIAFYMCNRLWDSNIYEAELYQVALRYREKYDKEWKPEVAYGGDQDKKQEEGNNKLQIA</sequence>
<dbReference type="Proteomes" id="UP000785679">
    <property type="component" value="Unassembled WGS sequence"/>
</dbReference>
<keyword evidence="4" id="KW-1185">Reference proteome</keyword>
<evidence type="ECO:0000256" key="2">
    <source>
        <dbReference type="SAM" id="Phobius"/>
    </source>
</evidence>
<protein>
    <submittedName>
        <fullName evidence="3">Uncharacterized protein</fullName>
    </submittedName>
</protein>
<feature type="region of interest" description="Disordered" evidence="1">
    <location>
        <begin position="1"/>
        <end position="24"/>
    </location>
</feature>
<organism evidence="3 4">
    <name type="scientific">Halteria grandinella</name>
    <dbReference type="NCBI Taxonomy" id="5974"/>
    <lineage>
        <taxon>Eukaryota</taxon>
        <taxon>Sar</taxon>
        <taxon>Alveolata</taxon>
        <taxon>Ciliophora</taxon>
        <taxon>Intramacronucleata</taxon>
        <taxon>Spirotrichea</taxon>
        <taxon>Stichotrichia</taxon>
        <taxon>Sporadotrichida</taxon>
        <taxon>Halteriidae</taxon>
        <taxon>Halteria</taxon>
    </lineage>
</organism>
<dbReference type="EMBL" id="RRYP01022287">
    <property type="protein sequence ID" value="TNV72457.1"/>
    <property type="molecule type" value="Genomic_DNA"/>
</dbReference>
<gene>
    <name evidence="3" type="ORF">FGO68_gene443</name>
</gene>
<reference evidence="3" key="1">
    <citation type="submission" date="2019-06" db="EMBL/GenBank/DDBJ databases">
        <authorList>
            <person name="Zheng W."/>
        </authorList>
    </citation>
    <scope>NUCLEOTIDE SEQUENCE</scope>
    <source>
        <strain evidence="3">QDHG01</strain>
    </source>
</reference>
<dbReference type="AlphaFoldDB" id="A0A8J8NCB6"/>
<keyword evidence="2" id="KW-0472">Membrane</keyword>
<evidence type="ECO:0000313" key="4">
    <source>
        <dbReference type="Proteomes" id="UP000785679"/>
    </source>
</evidence>
<comment type="caution">
    <text evidence="3">The sequence shown here is derived from an EMBL/GenBank/DDBJ whole genome shotgun (WGS) entry which is preliminary data.</text>
</comment>
<keyword evidence="2" id="KW-1133">Transmembrane helix</keyword>
<name>A0A8J8NCB6_HALGN</name>
<feature type="transmembrane region" description="Helical" evidence="2">
    <location>
        <begin position="65"/>
        <end position="89"/>
    </location>
</feature>
<proteinExistence type="predicted"/>
<feature type="transmembrane region" description="Helical" evidence="2">
    <location>
        <begin position="101"/>
        <end position="119"/>
    </location>
</feature>
<keyword evidence="2" id="KW-0812">Transmembrane</keyword>
<dbReference type="OrthoDB" id="316516at2759"/>
<evidence type="ECO:0000313" key="3">
    <source>
        <dbReference type="EMBL" id="TNV72457.1"/>
    </source>
</evidence>
<accession>A0A8J8NCB6</accession>